<proteinExistence type="predicted"/>
<dbReference type="EMBL" id="JJML01000037">
    <property type="protein sequence ID" value="KGF72086.1"/>
    <property type="molecule type" value="Genomic_DNA"/>
</dbReference>
<reference evidence="1 2" key="1">
    <citation type="journal article" date="2014" name="Mol. Ecol.">
        <title>Evolution of Synechococcus.</title>
        <authorList>
            <person name="Dvorak P."/>
            <person name="Casamatta D."/>
            <person name="Hasler P."/>
            <person name="Poulickova A."/>
            <person name="Ondrej V."/>
            <person name="Sanges R."/>
        </authorList>
    </citation>
    <scope>NUCLEOTIDE SEQUENCE [LARGE SCALE GENOMIC DNA]</scope>
    <source>
        <strain evidence="1 2">CAUP A 1101</strain>
    </source>
</reference>
<dbReference type="Proteomes" id="UP000030170">
    <property type="component" value="Unassembled WGS sequence"/>
</dbReference>
<name>A0A098TJ64_9CYAN</name>
<dbReference type="AlphaFoldDB" id="A0A098TJ64"/>
<gene>
    <name evidence="1" type="ORF">DO97_12060</name>
</gene>
<organism evidence="1 2">
    <name type="scientific">Neosynechococcus sphagnicola sy1</name>
    <dbReference type="NCBI Taxonomy" id="1497020"/>
    <lineage>
        <taxon>Bacteria</taxon>
        <taxon>Bacillati</taxon>
        <taxon>Cyanobacteriota</taxon>
        <taxon>Cyanophyceae</taxon>
        <taxon>Neosynechococcales</taxon>
        <taxon>Neosynechococcaceae</taxon>
        <taxon>Neosynechococcus</taxon>
    </lineage>
</organism>
<sequence length="63" mass="6660">MELGDSRRNEGAITMGAAMAANPGISLPTPGNPEILGLGGQQIWSRLSAESTSTATQRRLQHR</sequence>
<dbReference type="Gene3D" id="1.10.246.40">
    <property type="entry name" value="Tn5 transposase, domain 1"/>
    <property type="match status" value="1"/>
</dbReference>
<protein>
    <submittedName>
        <fullName evidence="1">Uncharacterized protein</fullName>
    </submittedName>
</protein>
<evidence type="ECO:0000313" key="1">
    <source>
        <dbReference type="EMBL" id="KGF72086.1"/>
    </source>
</evidence>
<evidence type="ECO:0000313" key="2">
    <source>
        <dbReference type="Proteomes" id="UP000030170"/>
    </source>
</evidence>
<dbReference type="InterPro" id="IPR038215">
    <property type="entry name" value="TN5-like_N_sf"/>
</dbReference>
<keyword evidence="2" id="KW-1185">Reference proteome</keyword>
<comment type="caution">
    <text evidence="1">The sequence shown here is derived from an EMBL/GenBank/DDBJ whole genome shotgun (WGS) entry which is preliminary data.</text>
</comment>
<accession>A0A098TJ64</accession>